<name>A0ABU6RCN4_9FABA</name>
<proteinExistence type="predicted"/>
<keyword evidence="2" id="KW-1185">Reference proteome</keyword>
<sequence>MESWKIVKRARVTFSDKFSGEQNRKEPYIEKYVRGGKDTAIVIDSSDEETAGSCSFFEENTGDLYGSFTKEEDEEAKRIIQRARKRKRRYSKPIVNG</sequence>
<organism evidence="1 2">
    <name type="scientific">Stylosanthes scabra</name>
    <dbReference type="NCBI Taxonomy" id="79078"/>
    <lineage>
        <taxon>Eukaryota</taxon>
        <taxon>Viridiplantae</taxon>
        <taxon>Streptophyta</taxon>
        <taxon>Embryophyta</taxon>
        <taxon>Tracheophyta</taxon>
        <taxon>Spermatophyta</taxon>
        <taxon>Magnoliopsida</taxon>
        <taxon>eudicotyledons</taxon>
        <taxon>Gunneridae</taxon>
        <taxon>Pentapetalae</taxon>
        <taxon>rosids</taxon>
        <taxon>fabids</taxon>
        <taxon>Fabales</taxon>
        <taxon>Fabaceae</taxon>
        <taxon>Papilionoideae</taxon>
        <taxon>50 kb inversion clade</taxon>
        <taxon>dalbergioids sensu lato</taxon>
        <taxon>Dalbergieae</taxon>
        <taxon>Pterocarpus clade</taxon>
        <taxon>Stylosanthes</taxon>
    </lineage>
</organism>
<evidence type="ECO:0000313" key="2">
    <source>
        <dbReference type="Proteomes" id="UP001341840"/>
    </source>
</evidence>
<comment type="caution">
    <text evidence="1">The sequence shown here is derived from an EMBL/GenBank/DDBJ whole genome shotgun (WGS) entry which is preliminary data.</text>
</comment>
<accession>A0ABU6RCN4</accession>
<gene>
    <name evidence="1" type="ORF">PIB30_032969</name>
</gene>
<evidence type="ECO:0000313" key="1">
    <source>
        <dbReference type="EMBL" id="MED6121735.1"/>
    </source>
</evidence>
<reference evidence="1 2" key="1">
    <citation type="journal article" date="2023" name="Plants (Basel)">
        <title>Bridging the Gap: Combining Genomics and Transcriptomics Approaches to Understand Stylosanthes scabra, an Orphan Legume from the Brazilian Caatinga.</title>
        <authorList>
            <person name="Ferreira-Neto J.R.C."/>
            <person name="da Silva M.D."/>
            <person name="Binneck E."/>
            <person name="de Melo N.F."/>
            <person name="da Silva R.H."/>
            <person name="de Melo A.L.T.M."/>
            <person name="Pandolfi V."/>
            <person name="Bustamante F.O."/>
            <person name="Brasileiro-Vidal A.C."/>
            <person name="Benko-Iseppon A.M."/>
        </authorList>
    </citation>
    <scope>NUCLEOTIDE SEQUENCE [LARGE SCALE GENOMIC DNA]</scope>
    <source>
        <tissue evidence="1">Leaves</tissue>
    </source>
</reference>
<dbReference type="Proteomes" id="UP001341840">
    <property type="component" value="Unassembled WGS sequence"/>
</dbReference>
<dbReference type="EMBL" id="JASCZI010030355">
    <property type="protein sequence ID" value="MED6121735.1"/>
    <property type="molecule type" value="Genomic_DNA"/>
</dbReference>
<protein>
    <submittedName>
        <fullName evidence="1">Uncharacterized protein</fullName>
    </submittedName>
</protein>